<keyword evidence="11" id="KW-1185">Reference proteome</keyword>
<evidence type="ECO:0000256" key="3">
    <source>
        <dbReference type="ARBA" id="ARBA00022801"/>
    </source>
</evidence>
<dbReference type="Pfam" id="PF09286">
    <property type="entry name" value="Pro-kuma_activ"/>
    <property type="match status" value="1"/>
</dbReference>
<accession>A0A0G3EQQ7</accession>
<organism evidence="10 11">
    <name type="scientific">Pandoraea thiooxydans</name>
    <dbReference type="NCBI Taxonomy" id="445709"/>
    <lineage>
        <taxon>Bacteria</taxon>
        <taxon>Pseudomonadati</taxon>
        <taxon>Pseudomonadota</taxon>
        <taxon>Betaproteobacteria</taxon>
        <taxon>Burkholderiales</taxon>
        <taxon>Burkholderiaceae</taxon>
        <taxon>Pandoraea</taxon>
    </lineage>
</organism>
<sequence length="514" mass="52772">MPTFLLPGSEQTCPPGARCVGKADPSARFEVTLVVRQPAQDAFARHLEALHDVTRRPPALTREAYAAQYSAAADDFAAVEQFAASEGLQVVRRDAAQRTIVLSGTVAQFNHAFEIDLQKIEHEGKSYRGRVGPVHLPQHLKTVVDAVLGLEDLPLARTHFRLQPAARSAAGFTPLELASIYQFPAGAGKGQAIALIELGGGVKTSDLTTYFSQLGVTPPQVTAVSVDQATNSPTGDPNGPDGEVTLDVEITGAIAPEAHIVLYFAPNTEAGFFNAVSAAVHDTTHRPTVISISWGGPEAAWTRQSLDAFDRALQAAAAMGVTVCAASGDSGSSGSPGNGSPQVDFPASSPHVLACGGTRLHASANRRDAESVWNDGAGGGASGGGVSAAFALPSWQEGLQVTAADGTSQALTQRGVPDVAGDASPASGYDVVVDAQATIVGGTSAVAPLWAGLIARLNASLGKPLGYLNPILYQHPGVLNDITQGDNGEFSAAPGWDACTGLGSPNGQKIAGVA</sequence>
<evidence type="ECO:0000256" key="7">
    <source>
        <dbReference type="PROSITE-ProRule" id="PRU01032"/>
    </source>
</evidence>
<feature type="binding site" evidence="7">
    <location>
        <position position="482"/>
    </location>
    <ligand>
        <name>Ca(2+)</name>
        <dbReference type="ChEBI" id="CHEBI:29108"/>
    </ligand>
</feature>
<dbReference type="GO" id="GO:0046872">
    <property type="term" value="F:metal ion binding"/>
    <property type="evidence" value="ECO:0007669"/>
    <property type="project" value="UniProtKB-UniRule"/>
</dbReference>
<comment type="cofactor">
    <cofactor evidence="7">
        <name>Ca(2+)</name>
        <dbReference type="ChEBI" id="CHEBI:29108"/>
    </cofactor>
    <text evidence="7">Binds 1 Ca(2+) ion per subunit.</text>
</comment>
<keyword evidence="3 7" id="KW-0378">Hydrolase</keyword>
<name>A0A0G3EQQ7_9BURK</name>
<evidence type="ECO:0000256" key="5">
    <source>
        <dbReference type="ARBA" id="ARBA00022837"/>
    </source>
</evidence>
<dbReference type="InterPro" id="IPR030400">
    <property type="entry name" value="Sedolisin_dom"/>
</dbReference>
<feature type="domain" description="Peptidase S53" evidence="9">
    <location>
        <begin position="171"/>
        <end position="514"/>
    </location>
</feature>
<dbReference type="Proteomes" id="UP000036700">
    <property type="component" value="Chromosome"/>
</dbReference>
<dbReference type="PANTHER" id="PTHR14218">
    <property type="entry name" value="PROTEASE S8 TRIPEPTIDYL PEPTIDASE I CLN2"/>
    <property type="match status" value="1"/>
</dbReference>
<dbReference type="InterPro" id="IPR015366">
    <property type="entry name" value="S53_propep"/>
</dbReference>
<dbReference type="PROSITE" id="PS51695">
    <property type="entry name" value="SEDOLISIN"/>
    <property type="match status" value="1"/>
</dbReference>
<dbReference type="OrthoDB" id="9002785at2"/>
<gene>
    <name evidence="10" type="ORF">ABW99_09225</name>
</gene>
<evidence type="ECO:0000256" key="4">
    <source>
        <dbReference type="ARBA" id="ARBA00022825"/>
    </source>
</evidence>
<keyword evidence="4 7" id="KW-0720">Serine protease</keyword>
<dbReference type="PATRIC" id="fig|445709.3.peg.1973"/>
<evidence type="ECO:0000256" key="8">
    <source>
        <dbReference type="SAM" id="MobiDB-lite"/>
    </source>
</evidence>
<dbReference type="EMBL" id="CP011568">
    <property type="protein sequence ID" value="AKJ68369.1"/>
    <property type="molecule type" value="Genomic_DNA"/>
</dbReference>
<dbReference type="PANTHER" id="PTHR14218:SF15">
    <property type="entry name" value="TRIPEPTIDYL-PEPTIDASE 1"/>
    <property type="match status" value="1"/>
</dbReference>
<proteinExistence type="predicted"/>
<keyword evidence="1 7" id="KW-0645">Protease</keyword>
<feature type="active site" description="Charge relay system" evidence="7">
    <location>
        <position position="444"/>
    </location>
</feature>
<feature type="binding site" evidence="7">
    <location>
        <position position="481"/>
    </location>
    <ligand>
        <name>Ca(2+)</name>
        <dbReference type="ChEBI" id="CHEBI:29108"/>
    </ligand>
</feature>
<feature type="active site" description="Charge relay system" evidence="7">
    <location>
        <position position="247"/>
    </location>
</feature>
<dbReference type="InterPro" id="IPR050819">
    <property type="entry name" value="Tripeptidyl-peptidase_I"/>
</dbReference>
<evidence type="ECO:0000256" key="2">
    <source>
        <dbReference type="ARBA" id="ARBA00022723"/>
    </source>
</evidence>
<evidence type="ECO:0000259" key="9">
    <source>
        <dbReference type="PROSITE" id="PS51695"/>
    </source>
</evidence>
<keyword evidence="2 7" id="KW-0479">Metal-binding</keyword>
<feature type="binding site" evidence="7">
    <location>
        <position position="497"/>
    </location>
    <ligand>
        <name>Ca(2+)</name>
        <dbReference type="ChEBI" id="CHEBI:29108"/>
    </ligand>
</feature>
<dbReference type="CDD" id="cd11377">
    <property type="entry name" value="Pro-peptidase_S53"/>
    <property type="match status" value="1"/>
</dbReference>
<dbReference type="SUPFAM" id="SSF52743">
    <property type="entry name" value="Subtilisin-like"/>
    <property type="match status" value="1"/>
</dbReference>
<dbReference type="SMART" id="SM00944">
    <property type="entry name" value="Pro-kuma_activ"/>
    <property type="match status" value="1"/>
</dbReference>
<dbReference type="STRING" id="445709.ABW99_09225"/>
<keyword evidence="6" id="KW-0865">Zymogen</keyword>
<dbReference type="GO" id="GO:0004252">
    <property type="term" value="F:serine-type endopeptidase activity"/>
    <property type="evidence" value="ECO:0007669"/>
    <property type="project" value="UniProtKB-UniRule"/>
</dbReference>
<dbReference type="KEGG" id="ptx:ABW99_09225"/>
<protein>
    <submittedName>
        <fullName evidence="10">Peptidase S53</fullName>
    </submittedName>
</protein>
<evidence type="ECO:0000256" key="6">
    <source>
        <dbReference type="ARBA" id="ARBA00023145"/>
    </source>
</evidence>
<dbReference type="GO" id="GO:0006508">
    <property type="term" value="P:proteolysis"/>
    <property type="evidence" value="ECO:0007669"/>
    <property type="project" value="UniProtKB-KW"/>
</dbReference>
<feature type="region of interest" description="Disordered" evidence="8">
    <location>
        <begin position="325"/>
        <end position="347"/>
    </location>
</feature>
<dbReference type="Gene3D" id="3.40.50.200">
    <property type="entry name" value="Peptidase S8/S53 domain"/>
    <property type="match status" value="1"/>
</dbReference>
<evidence type="ECO:0000313" key="10">
    <source>
        <dbReference type="EMBL" id="AKJ68369.1"/>
    </source>
</evidence>
<evidence type="ECO:0000256" key="1">
    <source>
        <dbReference type="ARBA" id="ARBA00022670"/>
    </source>
</evidence>
<dbReference type="CDD" id="cd04056">
    <property type="entry name" value="Peptidases_S53"/>
    <property type="match status" value="1"/>
</dbReference>
<evidence type="ECO:0000313" key="11">
    <source>
        <dbReference type="Proteomes" id="UP000036700"/>
    </source>
</evidence>
<feature type="active site" description="Charge relay system" evidence="7">
    <location>
        <position position="243"/>
    </location>
</feature>
<feature type="binding site" evidence="7">
    <location>
        <position position="495"/>
    </location>
    <ligand>
        <name>Ca(2+)</name>
        <dbReference type="ChEBI" id="CHEBI:29108"/>
    </ligand>
</feature>
<reference evidence="11" key="1">
    <citation type="submission" date="2015-06" db="EMBL/GenBank/DDBJ databases">
        <authorList>
            <person name="Lim Y.L."/>
            <person name="Ee R."/>
            <person name="Yong D."/>
            <person name="How K.Y."/>
            <person name="Yin W.F."/>
            <person name="Chan K.G."/>
        </authorList>
    </citation>
    <scope>NUCLEOTIDE SEQUENCE [LARGE SCALE GENOMIC DNA]</scope>
    <source>
        <strain evidence="11">DSM 25325</strain>
    </source>
</reference>
<dbReference type="GO" id="GO:0008240">
    <property type="term" value="F:tripeptidyl-peptidase activity"/>
    <property type="evidence" value="ECO:0007669"/>
    <property type="project" value="TreeGrafter"/>
</dbReference>
<dbReference type="RefSeq" id="WP_047214193.1">
    <property type="nucleotide sequence ID" value="NZ_CP011568.3"/>
</dbReference>
<dbReference type="SUPFAM" id="SSF54897">
    <property type="entry name" value="Protease propeptides/inhibitors"/>
    <property type="match status" value="1"/>
</dbReference>
<dbReference type="AlphaFoldDB" id="A0A0G3EQQ7"/>
<dbReference type="InterPro" id="IPR036852">
    <property type="entry name" value="Peptidase_S8/S53_dom_sf"/>
</dbReference>
<keyword evidence="5 7" id="KW-0106">Calcium</keyword>
<feature type="compositionally biased region" description="Low complexity" evidence="8">
    <location>
        <begin position="325"/>
        <end position="340"/>
    </location>
</feature>